<name>A0A177MBK6_METMH</name>
<dbReference type="Proteomes" id="UP000077763">
    <property type="component" value="Unassembled WGS sequence"/>
</dbReference>
<dbReference type="EMBL" id="LUUH01000061">
    <property type="protein sequence ID" value="OAI02703.1"/>
    <property type="molecule type" value="Genomic_DNA"/>
</dbReference>
<accession>A0A177MBK6</accession>
<evidence type="ECO:0000313" key="3">
    <source>
        <dbReference type="Proteomes" id="UP000077763"/>
    </source>
</evidence>
<keyword evidence="1" id="KW-0812">Transmembrane</keyword>
<reference evidence="2 3" key="1">
    <citation type="submission" date="2016-03" db="EMBL/GenBank/DDBJ databases">
        <authorList>
            <person name="Ploux O."/>
        </authorList>
    </citation>
    <scope>NUCLEOTIDE SEQUENCE [LARGE SCALE GENOMIC DNA]</scope>
    <source>
        <strain evidence="2 3">R-45371</strain>
    </source>
</reference>
<protein>
    <submittedName>
        <fullName evidence="2">Uncharacterized protein</fullName>
    </submittedName>
</protein>
<keyword evidence="1" id="KW-0472">Membrane</keyword>
<sequence length="190" mass="20642">MRHRLLLFAALIAPAHAELHEQEPTEIHTQALLHNATQISQTPSSDLFAQGLCWLPSSLTGKNNADEIDNCVIEAIYASGLNQENASEARGIETLNWSVMNYPAISSGAWSFIPDIGYQFLLEKTAAPQPSLESVSAVSEKSLSSMPLATLTKSLSSMPLATLTWFVLGCMLGSLAMLRRNQEKLAIVTD</sequence>
<gene>
    <name evidence="2" type="ORF">A1353_15785</name>
</gene>
<comment type="caution">
    <text evidence="2">The sequence shown here is derived from an EMBL/GenBank/DDBJ whole genome shotgun (WGS) entry which is preliminary data.</text>
</comment>
<dbReference type="AlphaFoldDB" id="A0A177MBK6"/>
<evidence type="ECO:0000313" key="2">
    <source>
        <dbReference type="EMBL" id="OAI02703.1"/>
    </source>
</evidence>
<feature type="transmembrane region" description="Helical" evidence="1">
    <location>
        <begin position="158"/>
        <end position="178"/>
    </location>
</feature>
<evidence type="ECO:0000256" key="1">
    <source>
        <dbReference type="SAM" id="Phobius"/>
    </source>
</evidence>
<organism evidence="2 3">
    <name type="scientific">Methylomonas methanica</name>
    <dbReference type="NCBI Taxonomy" id="421"/>
    <lineage>
        <taxon>Bacteria</taxon>
        <taxon>Pseudomonadati</taxon>
        <taxon>Pseudomonadota</taxon>
        <taxon>Gammaproteobacteria</taxon>
        <taxon>Methylococcales</taxon>
        <taxon>Methylococcaceae</taxon>
        <taxon>Methylomonas</taxon>
    </lineage>
</organism>
<keyword evidence="1" id="KW-1133">Transmembrane helix</keyword>
<proteinExistence type="predicted"/>